<organism evidence="3 4">
    <name type="scientific">Coccomyxa viridis</name>
    <dbReference type="NCBI Taxonomy" id="1274662"/>
    <lineage>
        <taxon>Eukaryota</taxon>
        <taxon>Viridiplantae</taxon>
        <taxon>Chlorophyta</taxon>
        <taxon>core chlorophytes</taxon>
        <taxon>Trebouxiophyceae</taxon>
        <taxon>Trebouxiophyceae incertae sedis</taxon>
        <taxon>Coccomyxaceae</taxon>
        <taxon>Coccomyxa</taxon>
    </lineage>
</organism>
<gene>
    <name evidence="3" type="ORF">CVIRNUC_002899</name>
</gene>
<feature type="region of interest" description="Disordered" evidence="1">
    <location>
        <begin position="81"/>
        <end position="111"/>
    </location>
</feature>
<reference evidence="3 4" key="1">
    <citation type="submission" date="2023-10" db="EMBL/GenBank/DDBJ databases">
        <authorList>
            <person name="Maclean D."/>
            <person name="Macfadyen A."/>
        </authorList>
    </citation>
    <scope>NUCLEOTIDE SEQUENCE [LARGE SCALE GENOMIC DNA]</scope>
</reference>
<keyword evidence="2" id="KW-0812">Transmembrane</keyword>
<feature type="transmembrane region" description="Helical" evidence="2">
    <location>
        <begin position="51"/>
        <end position="69"/>
    </location>
</feature>
<dbReference type="Proteomes" id="UP001314263">
    <property type="component" value="Unassembled WGS sequence"/>
</dbReference>
<evidence type="ECO:0000256" key="2">
    <source>
        <dbReference type="SAM" id="Phobius"/>
    </source>
</evidence>
<protein>
    <submittedName>
        <fullName evidence="3">Uncharacterized protein</fullName>
    </submittedName>
</protein>
<keyword evidence="2" id="KW-1133">Transmembrane helix</keyword>
<proteinExistence type="predicted"/>
<dbReference type="Pfam" id="PF08636">
    <property type="entry name" value="Pkr1"/>
    <property type="match status" value="1"/>
</dbReference>
<dbReference type="InterPro" id="IPR013945">
    <property type="entry name" value="Pkr1"/>
</dbReference>
<dbReference type="EMBL" id="CAUYUE010000004">
    <property type="protein sequence ID" value="CAK0761839.1"/>
    <property type="molecule type" value="Genomic_DNA"/>
</dbReference>
<name>A0AAV1HY39_9CHLO</name>
<evidence type="ECO:0000313" key="3">
    <source>
        <dbReference type="EMBL" id="CAK0761839.1"/>
    </source>
</evidence>
<sequence length="111" mass="11606">MIEDILYGALTNGVNKPTVLALNAALIGCILSLAALLVLSINGVPSLVPHVGFLLFLAIGLLFLINWFISQVGTVEPKEQRKTLFGEESDAQPAQTSSSTAPVSGGVAKED</sequence>
<keyword evidence="2" id="KW-0472">Membrane</keyword>
<accession>A0AAV1HY39</accession>
<dbReference type="GO" id="GO:0070072">
    <property type="term" value="P:vacuolar proton-transporting V-type ATPase complex assembly"/>
    <property type="evidence" value="ECO:0007669"/>
    <property type="project" value="InterPro"/>
</dbReference>
<evidence type="ECO:0000256" key="1">
    <source>
        <dbReference type="SAM" id="MobiDB-lite"/>
    </source>
</evidence>
<feature type="transmembrane region" description="Helical" evidence="2">
    <location>
        <begin position="20"/>
        <end position="39"/>
    </location>
</feature>
<keyword evidence="4" id="KW-1185">Reference proteome</keyword>
<comment type="caution">
    <text evidence="3">The sequence shown here is derived from an EMBL/GenBank/DDBJ whole genome shotgun (WGS) entry which is preliminary data.</text>
</comment>
<feature type="compositionally biased region" description="Polar residues" evidence="1">
    <location>
        <begin position="92"/>
        <end position="102"/>
    </location>
</feature>
<evidence type="ECO:0000313" key="4">
    <source>
        <dbReference type="Proteomes" id="UP001314263"/>
    </source>
</evidence>
<dbReference type="AlphaFoldDB" id="A0AAV1HY39"/>